<gene>
    <name evidence="2" type="ORF">CSF007_8575</name>
</gene>
<sequence>MLTHRPTICLQNESGLFIRIAAINYIILINFTFIYWDSLFNKGLV</sequence>
<feature type="transmembrane region" description="Helical" evidence="1">
    <location>
        <begin position="16"/>
        <end position="36"/>
    </location>
</feature>
<evidence type="ECO:0000256" key="1">
    <source>
        <dbReference type="SAM" id="Phobius"/>
    </source>
</evidence>
<dbReference type="AlphaFoldDB" id="A0A0A8VGG5"/>
<keyword evidence="1" id="KW-0472">Membrane</keyword>
<name>A0A0A8VGG5_YERRU</name>
<reference evidence="2" key="1">
    <citation type="journal article" date="2015" name="Genome Announc.">
        <title>Complete Genome Sequence of Yersinia ruckeri Strain CSF007-82, Etiologic Agent of Red Mouth Disease in Salmonid Fish.</title>
        <authorList>
            <person name="Nelson M.C."/>
            <person name="LaPatra S.E."/>
            <person name="Welch T.J."/>
            <person name="Graf J."/>
        </authorList>
    </citation>
    <scope>NUCLEOTIDE SEQUENCE</scope>
    <source>
        <strain evidence="2">CSF007-82</strain>
    </source>
</reference>
<keyword evidence="1" id="KW-0812">Transmembrane</keyword>
<dbReference type="EMBL" id="LN681231">
    <property type="protein sequence ID" value="CEK27468.1"/>
    <property type="molecule type" value="Genomic_DNA"/>
</dbReference>
<evidence type="ECO:0000313" key="2">
    <source>
        <dbReference type="EMBL" id="CEK27468.1"/>
    </source>
</evidence>
<proteinExistence type="predicted"/>
<keyword evidence="1" id="KW-1133">Transmembrane helix</keyword>
<accession>A0A0A8VGG5</accession>
<organism evidence="2">
    <name type="scientific">Yersinia ruckeri</name>
    <dbReference type="NCBI Taxonomy" id="29486"/>
    <lineage>
        <taxon>Bacteria</taxon>
        <taxon>Pseudomonadati</taxon>
        <taxon>Pseudomonadota</taxon>
        <taxon>Gammaproteobacteria</taxon>
        <taxon>Enterobacterales</taxon>
        <taxon>Yersiniaceae</taxon>
        <taxon>Yersinia</taxon>
    </lineage>
</organism>
<protein>
    <submittedName>
        <fullName evidence="2">Uncharacterized protein</fullName>
    </submittedName>
</protein>